<evidence type="ECO:0000313" key="9">
    <source>
        <dbReference type="Proteomes" id="UP001316803"/>
    </source>
</evidence>
<dbReference type="EMBL" id="JAKLMC020000011">
    <property type="protein sequence ID" value="KAK5953371.1"/>
    <property type="molecule type" value="Genomic_DNA"/>
</dbReference>
<feature type="compositionally biased region" description="Low complexity" evidence="6">
    <location>
        <begin position="1148"/>
        <end position="1157"/>
    </location>
</feature>
<dbReference type="Proteomes" id="UP001316803">
    <property type="component" value="Unassembled WGS sequence"/>
</dbReference>
<feature type="compositionally biased region" description="Polar residues" evidence="6">
    <location>
        <begin position="1050"/>
        <end position="1063"/>
    </location>
</feature>
<feature type="binding site" evidence="4">
    <location>
        <position position="239"/>
    </location>
    <ligand>
        <name>Zn(2+)</name>
        <dbReference type="ChEBI" id="CHEBI:29105"/>
    </ligand>
</feature>
<keyword evidence="5" id="KW-0175">Coiled coil</keyword>
<feature type="compositionally biased region" description="Low complexity" evidence="6">
    <location>
        <begin position="436"/>
        <end position="453"/>
    </location>
</feature>
<accession>A0AAN8ETI5</accession>
<feature type="coiled-coil region" evidence="5">
    <location>
        <begin position="795"/>
        <end position="822"/>
    </location>
</feature>
<keyword evidence="4" id="KW-0862">Zinc</keyword>
<evidence type="ECO:0000256" key="3">
    <source>
        <dbReference type="ARBA" id="ARBA00023027"/>
    </source>
</evidence>
<comment type="caution">
    <text evidence="8">The sequence shown here is derived from an EMBL/GenBank/DDBJ whole genome shotgun (WGS) entry which is preliminary data.</text>
</comment>
<feature type="compositionally biased region" description="Polar residues" evidence="6">
    <location>
        <begin position="511"/>
        <end position="523"/>
    </location>
</feature>
<feature type="active site" description="Proton acceptor" evidence="4">
    <location>
        <position position="159"/>
    </location>
</feature>
<dbReference type="GO" id="GO:0046872">
    <property type="term" value="F:metal ion binding"/>
    <property type="evidence" value="ECO:0007669"/>
    <property type="project" value="UniProtKB-KW"/>
</dbReference>
<dbReference type="Gene3D" id="3.30.1600.10">
    <property type="entry name" value="SIR2/SIRT2 'Small Domain"/>
    <property type="match status" value="1"/>
</dbReference>
<keyword evidence="4" id="KW-0479">Metal-binding</keyword>
<evidence type="ECO:0000313" key="8">
    <source>
        <dbReference type="EMBL" id="KAK5953371.1"/>
    </source>
</evidence>
<feature type="compositionally biased region" description="Polar residues" evidence="6">
    <location>
        <begin position="679"/>
        <end position="707"/>
    </location>
</feature>
<feature type="domain" description="Deacetylase sirtuin-type" evidence="7">
    <location>
        <begin position="32"/>
        <end position="377"/>
    </location>
</feature>
<dbReference type="Gene3D" id="3.40.50.1220">
    <property type="entry name" value="TPP-binding domain"/>
    <property type="match status" value="1"/>
</dbReference>
<feature type="region of interest" description="Disordered" evidence="6">
    <location>
        <begin position="668"/>
        <end position="748"/>
    </location>
</feature>
<gene>
    <name evidence="8" type="ORF">OHC33_005315</name>
</gene>
<feature type="compositionally biased region" description="Basic and acidic residues" evidence="6">
    <location>
        <begin position="485"/>
        <end position="497"/>
    </location>
</feature>
<feature type="region of interest" description="Disordered" evidence="6">
    <location>
        <begin position="1033"/>
        <end position="1327"/>
    </location>
</feature>
<evidence type="ECO:0000256" key="2">
    <source>
        <dbReference type="ARBA" id="ARBA00022679"/>
    </source>
</evidence>
<dbReference type="PANTHER" id="PTHR47651">
    <property type="entry name" value="NAD-DEPENDENT HISTONE DEACETYLASE HST4"/>
    <property type="match status" value="1"/>
</dbReference>
<dbReference type="PROSITE" id="PS50305">
    <property type="entry name" value="SIRTUIN"/>
    <property type="match status" value="1"/>
</dbReference>
<dbReference type="SUPFAM" id="SSF52467">
    <property type="entry name" value="DHS-like NAD/FAD-binding domain"/>
    <property type="match status" value="1"/>
</dbReference>
<feature type="binding site" evidence="4">
    <location>
        <position position="167"/>
    </location>
    <ligand>
        <name>Zn(2+)</name>
        <dbReference type="ChEBI" id="CHEBI:29105"/>
    </ligand>
</feature>
<feature type="compositionally biased region" description="Low complexity" evidence="6">
    <location>
        <begin position="1086"/>
        <end position="1104"/>
    </location>
</feature>
<dbReference type="InterPro" id="IPR026590">
    <property type="entry name" value="Ssirtuin_cat_dom"/>
</dbReference>
<evidence type="ECO:0000256" key="6">
    <source>
        <dbReference type="SAM" id="MobiDB-lite"/>
    </source>
</evidence>
<feature type="binding site" evidence="4">
    <location>
        <position position="242"/>
    </location>
    <ligand>
        <name>Zn(2+)</name>
        <dbReference type="ChEBI" id="CHEBI:29105"/>
    </ligand>
</feature>
<evidence type="ECO:0000256" key="4">
    <source>
        <dbReference type="PROSITE-ProRule" id="PRU00236"/>
    </source>
</evidence>
<feature type="compositionally biased region" description="Polar residues" evidence="6">
    <location>
        <begin position="533"/>
        <end position="548"/>
    </location>
</feature>
<dbReference type="InterPro" id="IPR003000">
    <property type="entry name" value="Sirtuin"/>
</dbReference>
<feature type="compositionally biased region" description="Pro residues" evidence="6">
    <location>
        <begin position="1211"/>
        <end position="1237"/>
    </location>
</feature>
<keyword evidence="2" id="KW-0808">Transferase</keyword>
<protein>
    <recommendedName>
        <fullName evidence="7">Deacetylase sirtuin-type domain-containing protein</fullName>
    </recommendedName>
</protein>
<dbReference type="GO" id="GO:0016740">
    <property type="term" value="F:transferase activity"/>
    <property type="evidence" value="ECO:0007669"/>
    <property type="project" value="UniProtKB-KW"/>
</dbReference>
<feature type="region of interest" description="Disordered" evidence="6">
    <location>
        <begin position="1361"/>
        <end position="1383"/>
    </location>
</feature>
<reference evidence="8 9" key="1">
    <citation type="submission" date="2022-12" db="EMBL/GenBank/DDBJ databases">
        <title>Genomic features and morphological characterization of a novel Knufia sp. strain isolated from spacecraft assembly facility.</title>
        <authorList>
            <person name="Teixeira M."/>
            <person name="Chander A.M."/>
            <person name="Stajich J.E."/>
            <person name="Venkateswaran K."/>
        </authorList>
    </citation>
    <scope>NUCLEOTIDE SEQUENCE [LARGE SCALE GENOMIC DNA]</scope>
    <source>
        <strain evidence="8 9">FJI-L2-BK-P2</strain>
    </source>
</reference>
<feature type="binding site" evidence="4">
    <location>
        <position position="170"/>
    </location>
    <ligand>
        <name>Zn(2+)</name>
        <dbReference type="ChEBI" id="CHEBI:29105"/>
    </ligand>
</feature>
<feature type="region of interest" description="Disordered" evidence="6">
    <location>
        <begin position="205"/>
        <end position="224"/>
    </location>
</feature>
<feature type="compositionally biased region" description="Polar residues" evidence="6">
    <location>
        <begin position="1160"/>
        <end position="1169"/>
    </location>
</feature>
<dbReference type="PANTHER" id="PTHR47651:SF17">
    <property type="entry name" value="DEACETYLASE SIRTUIN-TYPE DOMAIN-CONTAINING PROTEIN"/>
    <property type="match status" value="1"/>
</dbReference>
<feature type="region of interest" description="Disordered" evidence="6">
    <location>
        <begin position="411"/>
        <end position="550"/>
    </location>
</feature>
<name>A0AAN8ETI5_9EURO</name>
<sequence length="1383" mass="151390">MSKPLMRIPYTGPLPPPLIIPETAKTLTGAANAIAEFLTARRTSDHVDDRKNKTVLLTGAGISVASGLADYRGKNGTYTRNKTYRPIYFHEFVSSHEARKRYWARSFLGWTSLHKSRPNAAHYAVRDLTKTGLLSSVITQNVDSFHNRAHPSLPVVELHGFLRSLVCLSCRRLMPRDEFQQKLSDLNPAWDTFLKELLETGALDTEDPEVRRKKGYRTNPDGDADVPGAPYHTFRYPACPACLRRPPILKDGSKGRVEVDADGAWSEKSDSGILKPNVIMFGESIPAAIKSQAEAAIDEAGGLVVVGSSLATYSAWRLVKKAFDQKMPIGILNMGGVRKETDFFPDHDSLTDGKNSFRASLAAEEVLPEVVKLLYVGTIEAVGLSQHLHAYAVKMPEQLIEAYDDLADNSYQVPATPSQREGSKPQNSDAQSVQCSTDSSTLSSLPSTIGSTPKGLLNHIETRPFEQVGATRAGSPVRRSKRDRKATNRFDRDDGRRSTSPPTKRRKITLSPETDQSGSSTAVPSPETLQRKGLSSSSLADDNINPQGSDLLASLSRRSQKGLRSSSNTSEVQVAIVESNSRSEPLLFDHGAKHAPKYPRVKDDEQLELDIANAFLAKSQDRPYQSQYKQDQIEKYVRRSPTVTAPHAGLDHEGWKCDERYPGFDRRNPTYYHADGITKTASSNTGQPGSNQDSEAPSPSTKNNKASNLGKAGKNHGKSSKANKGRTGGGGGGGRDRDSPEPPNKIAMSQEDKKLLAHIRARQAELRRFYATVVAQQKQALEVMASKDLTRLLKKPKVHTKIAEYEEIIEQLQRKEQDTQDVIHTEYEMQIALADEWRKAQEEVINSQWHKRVTAAKEEHAKGAQGDLIIFHKAHRAAGDETKTDNGSDIECYFPRYHELPEPDTGPRGYNSSRVNDEKSFKEHLASYDDQAQRDIIEDDIVGPIVQSVAEQNAQRQAEEERKARFNSLVSVAEDELKRPPGYLIPRPLYPSENPQFALSRLADCAEYISRAHASKAYVFMPIAPRDLQDFPHHHLERVPPPNVSEAVPPTSTAQSQISTPRKSISRRNKSLSVPAKHLSRDDEPQSQSSSNTSTPFAALAPAPSRMPPPSMASQQHHHLLHPQQVPPAPANRLPPPPPPPPPPAPPSAVASRSPALTPLITSRRSLPHTSPPATPTTGQTPTMPTQGPPPPQPPPPGLFHPGPILAQYGPPLPHLGHYPPPGPYQPRPAFSPPVQHPPRTERPPQSPIESTTPTDQPQHRFSISTSTQGPPKPRLGGPRRAPGEITFTNVQTPKSERFRSPSHPPANLPGQSVLRPGAAPNAPNGLGTGKIANTFVDAAPDANSRSAQAAVAARQNAMVNAGQGAGPKGGRRVLLPKGQKQY</sequence>
<dbReference type="Pfam" id="PF02146">
    <property type="entry name" value="SIR2"/>
    <property type="match status" value="1"/>
</dbReference>
<comment type="similarity">
    <text evidence="1">Belongs to the sirtuin family. Class I subfamily.</text>
</comment>
<feature type="compositionally biased region" description="Pro residues" evidence="6">
    <location>
        <begin position="1187"/>
        <end position="1199"/>
    </location>
</feature>
<keyword evidence="9" id="KW-1185">Reference proteome</keyword>
<dbReference type="InterPro" id="IPR029035">
    <property type="entry name" value="DHS-like_NAD/FAD-binding_dom"/>
</dbReference>
<evidence type="ECO:0000256" key="1">
    <source>
        <dbReference type="ARBA" id="ARBA00006924"/>
    </source>
</evidence>
<feature type="compositionally biased region" description="Polar residues" evidence="6">
    <location>
        <begin position="411"/>
        <end position="435"/>
    </location>
</feature>
<feature type="compositionally biased region" description="Low complexity" evidence="6">
    <location>
        <begin position="1176"/>
        <end position="1186"/>
    </location>
</feature>
<proteinExistence type="inferred from homology"/>
<dbReference type="GO" id="GO:0070403">
    <property type="term" value="F:NAD+ binding"/>
    <property type="evidence" value="ECO:0007669"/>
    <property type="project" value="InterPro"/>
</dbReference>
<feature type="compositionally biased region" description="Pro residues" evidence="6">
    <location>
        <begin position="1125"/>
        <end position="1147"/>
    </location>
</feature>
<feature type="compositionally biased region" description="Polar residues" evidence="6">
    <location>
        <begin position="1248"/>
        <end position="1269"/>
    </location>
</feature>
<evidence type="ECO:0000256" key="5">
    <source>
        <dbReference type="SAM" id="Coils"/>
    </source>
</evidence>
<keyword evidence="3" id="KW-0520">NAD</keyword>
<evidence type="ECO:0000259" key="7">
    <source>
        <dbReference type="PROSITE" id="PS50305"/>
    </source>
</evidence>
<organism evidence="8 9">
    <name type="scientific">Knufia fluminis</name>
    <dbReference type="NCBI Taxonomy" id="191047"/>
    <lineage>
        <taxon>Eukaryota</taxon>
        <taxon>Fungi</taxon>
        <taxon>Dikarya</taxon>
        <taxon>Ascomycota</taxon>
        <taxon>Pezizomycotina</taxon>
        <taxon>Eurotiomycetes</taxon>
        <taxon>Chaetothyriomycetidae</taxon>
        <taxon>Chaetothyriales</taxon>
        <taxon>Trichomeriaceae</taxon>
        <taxon>Knufia</taxon>
    </lineage>
</organism>
<feature type="compositionally biased region" description="Basic residues" evidence="6">
    <location>
        <begin position="713"/>
        <end position="724"/>
    </location>
</feature>
<dbReference type="InterPro" id="IPR026591">
    <property type="entry name" value="Sirtuin_cat_small_dom_sf"/>
</dbReference>